<evidence type="ECO:0000256" key="8">
    <source>
        <dbReference type="ARBA" id="ARBA00022989"/>
    </source>
</evidence>
<dbReference type="Pfam" id="PF07774">
    <property type="entry name" value="EMC1_C"/>
    <property type="match status" value="1"/>
</dbReference>
<dbReference type="GO" id="GO:0072546">
    <property type="term" value="C:EMC complex"/>
    <property type="evidence" value="ECO:0007669"/>
    <property type="project" value="InterPro"/>
</dbReference>
<feature type="domain" description="EMC1 first beta-propeller" evidence="14">
    <location>
        <begin position="18"/>
        <end position="443"/>
    </location>
</feature>
<comment type="similarity">
    <text evidence="2">Belongs to the EMC1 family.</text>
</comment>
<dbReference type="InterPro" id="IPR011678">
    <property type="entry name" value="EMC1_C"/>
</dbReference>
<evidence type="ECO:0000256" key="3">
    <source>
        <dbReference type="ARBA" id="ARBA00011276"/>
    </source>
</evidence>
<evidence type="ECO:0000256" key="6">
    <source>
        <dbReference type="ARBA" id="ARBA00022729"/>
    </source>
</evidence>
<dbReference type="OrthoDB" id="28092at2759"/>
<dbReference type="Proteomes" id="UP000320333">
    <property type="component" value="Unassembled WGS sequence"/>
</dbReference>
<evidence type="ECO:0000256" key="12">
    <source>
        <dbReference type="SAM" id="SignalP"/>
    </source>
</evidence>
<dbReference type="InterPro" id="IPR011047">
    <property type="entry name" value="Quinoprotein_ADH-like_sf"/>
</dbReference>
<evidence type="ECO:0000256" key="1">
    <source>
        <dbReference type="ARBA" id="ARBA00004115"/>
    </source>
</evidence>
<organism evidence="15 16">
    <name type="scientific">Chytriomyces confervae</name>
    <dbReference type="NCBI Taxonomy" id="246404"/>
    <lineage>
        <taxon>Eukaryota</taxon>
        <taxon>Fungi</taxon>
        <taxon>Fungi incertae sedis</taxon>
        <taxon>Chytridiomycota</taxon>
        <taxon>Chytridiomycota incertae sedis</taxon>
        <taxon>Chytridiomycetes</taxon>
        <taxon>Chytridiales</taxon>
        <taxon>Chytriomycetaceae</taxon>
        <taxon>Chytriomyces</taxon>
    </lineage>
</organism>
<dbReference type="AlphaFoldDB" id="A0A507ETD4"/>
<keyword evidence="5 11" id="KW-0812">Transmembrane</keyword>
<evidence type="ECO:0000256" key="2">
    <source>
        <dbReference type="ARBA" id="ARBA00007904"/>
    </source>
</evidence>
<sequence length="1064" mass="116638">MQLVSALLTAIAIGQASALHRDQAGQMEWLKSLVGIPSHVHFTRSHSSARLALGSVGTANTVSVLHAKNGDIVWRQRFPDNEALLHVNGEFASDGGNAQMYFKLIRFVLLTLSPVLSISFHASNTVNIRTWLSDTGFILDDFAIPMPLDCVSLESRKECAEQTNSIRISKTEAVILLPGGHIVRVDLARKNLLWSSNIGTDSAFYKISITENVVRIVGRNLKSDNLIVESVGLGDGVRVSSGNTPSLDFDDAADCFALSHADKSKSSPVVCNVIDAAESAVAVFFNEKLTWVQAKPFLGANIDNKSLQALALHDNVFILTNGQSASIVRVAVENGAPQLSLVHAFTNIKKSENAVFTAPAGEKRAALIARFSHGKSAGRLEVFDLSTNKVVKPWNVHMDAVMKNNVPTVRVLGITQDGSMALYSQKSTESGTAEMEVKWVRDESLAHVVDTAFVDLPDKNLFSLENDELDEPLKDSEKLDPLSRYIRRVATHLSHAQAALPSLPNAIINRVVQGLKPIKSFNLTEQQQEISLFTDRLGFRKLLILATASGKVHALETEFGRTVWTRYLAKPVALKSLRVLREGAVKFPPVLGLFGEEKNEKKVYSQNLFVRRMNAITGADFVSESLPEATTKWDSYDGDHLIALPVREEKDHLTVYAVVDGKANINLLPSTPESKRAFESIMSTFHFYRLYRGKDTVTGYSCVHDVSRGNYLARKMWTLTVPEGEVIADFAERDRSEPISSVGKVLGNRSVLYKFLNPNLLAMATIRQESETSSSVFLYLVDTVTGSILHRTVYNGAGNAFKGLDSIFLVQVDNSVILSFYNHGPAASDAAETVAEAGEFGGAEGAAKKRRGSKKDSAAKAGQTVPNVKGYEIVVLEVYEMPKPDLRIESDVYSSFNMKKPSVLSQSYIFPMQLTAMGATRTGAGIASREILFGLASSQLYGVNKRLLDPRRPIGAGTAEDREEGLFPYRPVLDFNPFEVASHVLEVAGISKIVSAPTLLESTSIVAAYGLDLFVVRRAPSKTFDVLSEDFGYMWLIGTLAALLVGIQVAKHYAERKRVRDQWK</sequence>
<evidence type="ECO:0000313" key="15">
    <source>
        <dbReference type="EMBL" id="TPX67142.1"/>
    </source>
</evidence>
<evidence type="ECO:0000256" key="5">
    <source>
        <dbReference type="ARBA" id="ARBA00022692"/>
    </source>
</evidence>
<dbReference type="GO" id="GO:0034975">
    <property type="term" value="P:protein folding in endoplasmic reticulum"/>
    <property type="evidence" value="ECO:0007669"/>
    <property type="project" value="TreeGrafter"/>
</dbReference>
<dbReference type="InterPro" id="IPR058545">
    <property type="entry name" value="Beta-prop_EMC1_1st"/>
</dbReference>
<evidence type="ECO:0000256" key="7">
    <source>
        <dbReference type="ARBA" id="ARBA00022824"/>
    </source>
</evidence>
<dbReference type="Pfam" id="PF25293">
    <property type="entry name" value="Beta-prop_EMC1_N"/>
    <property type="match status" value="1"/>
</dbReference>
<gene>
    <name evidence="15" type="ORF">CcCBS67573_g07610</name>
</gene>
<comment type="caution">
    <text evidence="15">The sequence shown here is derived from an EMBL/GenBank/DDBJ whole genome shotgun (WGS) entry which is preliminary data.</text>
</comment>
<protein>
    <recommendedName>
        <fullName evidence="4">ER membrane protein complex subunit 1</fullName>
    </recommendedName>
</protein>
<dbReference type="STRING" id="246404.A0A507ETD4"/>
<keyword evidence="16" id="KW-1185">Reference proteome</keyword>
<keyword evidence="8 11" id="KW-1133">Transmembrane helix</keyword>
<feature type="signal peptide" evidence="12">
    <location>
        <begin position="1"/>
        <end position="18"/>
    </location>
</feature>
<evidence type="ECO:0000259" key="14">
    <source>
        <dbReference type="Pfam" id="PF25293"/>
    </source>
</evidence>
<comment type="subunit">
    <text evidence="3">Component of the ER membrane protein complex (EMC).</text>
</comment>
<comment type="subcellular location">
    <subcellularLocation>
        <location evidence="1">Endoplasmic reticulum membrane</location>
        <topology evidence="1">Single-pass type I membrane protein</topology>
    </subcellularLocation>
</comment>
<evidence type="ECO:0000256" key="9">
    <source>
        <dbReference type="ARBA" id="ARBA00023136"/>
    </source>
</evidence>
<keyword evidence="7" id="KW-0256">Endoplasmic reticulum</keyword>
<dbReference type="PANTHER" id="PTHR21573">
    <property type="entry name" value="ER MEMBRANE PROTEIN COMPLEX SUBUNIT 1"/>
    <property type="match status" value="1"/>
</dbReference>
<proteinExistence type="inferred from homology"/>
<dbReference type="PANTHER" id="PTHR21573:SF0">
    <property type="entry name" value="ER MEMBRANE PROTEIN COMPLEX SUBUNIT 1"/>
    <property type="match status" value="1"/>
</dbReference>
<evidence type="ECO:0000259" key="13">
    <source>
        <dbReference type="Pfam" id="PF07774"/>
    </source>
</evidence>
<evidence type="ECO:0000256" key="4">
    <source>
        <dbReference type="ARBA" id="ARBA00020824"/>
    </source>
</evidence>
<keyword evidence="10" id="KW-0325">Glycoprotein</keyword>
<feature type="transmembrane region" description="Helical" evidence="11">
    <location>
        <begin position="1031"/>
        <end position="1050"/>
    </location>
</feature>
<evidence type="ECO:0000313" key="16">
    <source>
        <dbReference type="Proteomes" id="UP000320333"/>
    </source>
</evidence>
<dbReference type="EMBL" id="QEAP01000412">
    <property type="protein sequence ID" value="TPX67142.1"/>
    <property type="molecule type" value="Genomic_DNA"/>
</dbReference>
<name>A0A507ETD4_9FUNG</name>
<accession>A0A507ETD4</accession>
<reference evidence="15 16" key="1">
    <citation type="journal article" date="2019" name="Sci. Rep.">
        <title>Comparative genomics of chytrid fungi reveal insights into the obligate biotrophic and pathogenic lifestyle of Synchytrium endobioticum.</title>
        <authorList>
            <person name="van de Vossenberg B.T.L.H."/>
            <person name="Warris S."/>
            <person name="Nguyen H.D.T."/>
            <person name="van Gent-Pelzer M.P.E."/>
            <person name="Joly D.L."/>
            <person name="van de Geest H.C."/>
            <person name="Bonants P.J.M."/>
            <person name="Smith D.S."/>
            <person name="Levesque C.A."/>
            <person name="van der Lee T.A.J."/>
        </authorList>
    </citation>
    <scope>NUCLEOTIDE SEQUENCE [LARGE SCALE GENOMIC DNA]</scope>
    <source>
        <strain evidence="15 16">CBS 675.73</strain>
    </source>
</reference>
<feature type="domain" description="ER membrane protein complex subunit 1 C-terminal" evidence="13">
    <location>
        <begin position="867"/>
        <end position="1063"/>
    </location>
</feature>
<evidence type="ECO:0000256" key="10">
    <source>
        <dbReference type="ARBA" id="ARBA00023180"/>
    </source>
</evidence>
<evidence type="ECO:0000256" key="11">
    <source>
        <dbReference type="SAM" id="Phobius"/>
    </source>
</evidence>
<keyword evidence="6 12" id="KW-0732">Signal</keyword>
<keyword evidence="9 11" id="KW-0472">Membrane</keyword>
<dbReference type="InterPro" id="IPR026895">
    <property type="entry name" value="EMC1"/>
</dbReference>
<dbReference type="SUPFAM" id="SSF50998">
    <property type="entry name" value="Quinoprotein alcohol dehydrogenase-like"/>
    <property type="match status" value="1"/>
</dbReference>
<feature type="chain" id="PRO_5021255593" description="ER membrane protein complex subunit 1" evidence="12">
    <location>
        <begin position="19"/>
        <end position="1064"/>
    </location>
</feature>